<name>A0A2T1A5T8_9ACTN</name>
<dbReference type="EMBL" id="PVUE01000001">
    <property type="protein sequence ID" value="PRZ43961.1"/>
    <property type="molecule type" value="Genomic_DNA"/>
</dbReference>
<keyword evidence="3" id="KW-1185">Reference proteome</keyword>
<comment type="caution">
    <text evidence="2">The sequence shown here is derived from an EMBL/GenBank/DDBJ whole genome shotgun (WGS) entry which is preliminary data.</text>
</comment>
<organism evidence="2 3">
    <name type="scientific">Antricoccus suffuscus</name>
    <dbReference type="NCBI Taxonomy" id="1629062"/>
    <lineage>
        <taxon>Bacteria</taxon>
        <taxon>Bacillati</taxon>
        <taxon>Actinomycetota</taxon>
        <taxon>Actinomycetes</taxon>
        <taxon>Geodermatophilales</taxon>
        <taxon>Antricoccaceae</taxon>
        <taxon>Antricoccus</taxon>
    </lineage>
</organism>
<reference evidence="2 3" key="1">
    <citation type="submission" date="2018-03" db="EMBL/GenBank/DDBJ databases">
        <title>Genomic Encyclopedia of Archaeal and Bacterial Type Strains, Phase II (KMG-II): from individual species to whole genera.</title>
        <authorList>
            <person name="Goeker M."/>
        </authorList>
    </citation>
    <scope>NUCLEOTIDE SEQUENCE [LARGE SCALE GENOMIC DNA]</scope>
    <source>
        <strain evidence="2 3">DSM 100065</strain>
    </source>
</reference>
<keyword evidence="1" id="KW-1133">Transmembrane helix</keyword>
<feature type="transmembrane region" description="Helical" evidence="1">
    <location>
        <begin position="21"/>
        <end position="40"/>
    </location>
</feature>
<sequence length="55" mass="5864">MSCRRHRAVTQRRAFDALTGSFDLPFALAAVVVLVVLIVVNATSSDETATAKATD</sequence>
<evidence type="ECO:0000313" key="3">
    <source>
        <dbReference type="Proteomes" id="UP000237752"/>
    </source>
</evidence>
<accession>A0A2T1A5T8</accession>
<proteinExistence type="predicted"/>
<keyword evidence="1" id="KW-0472">Membrane</keyword>
<evidence type="ECO:0000256" key="1">
    <source>
        <dbReference type="SAM" id="Phobius"/>
    </source>
</evidence>
<dbReference type="AlphaFoldDB" id="A0A2T1A5T8"/>
<keyword evidence="1" id="KW-0812">Transmembrane</keyword>
<protein>
    <submittedName>
        <fullName evidence="2">Uncharacterized protein</fullName>
    </submittedName>
</protein>
<dbReference type="RefSeq" id="WP_170110876.1">
    <property type="nucleotide sequence ID" value="NZ_PVUE01000001.1"/>
</dbReference>
<dbReference type="Proteomes" id="UP000237752">
    <property type="component" value="Unassembled WGS sequence"/>
</dbReference>
<evidence type="ECO:0000313" key="2">
    <source>
        <dbReference type="EMBL" id="PRZ43961.1"/>
    </source>
</evidence>
<gene>
    <name evidence="2" type="ORF">CLV47_10185</name>
</gene>